<evidence type="ECO:0000256" key="2">
    <source>
        <dbReference type="ARBA" id="ARBA00010199"/>
    </source>
</evidence>
<feature type="compositionally biased region" description="Low complexity" evidence="7">
    <location>
        <begin position="13"/>
        <end position="26"/>
    </location>
</feature>
<keyword evidence="4 6" id="KW-1133">Transmembrane helix</keyword>
<feature type="transmembrane region" description="Helical" evidence="6">
    <location>
        <begin position="210"/>
        <end position="233"/>
    </location>
</feature>
<dbReference type="Pfam" id="PF01554">
    <property type="entry name" value="MatE"/>
    <property type="match status" value="2"/>
</dbReference>
<keyword evidence="5 6" id="KW-0472">Membrane</keyword>
<gene>
    <name evidence="8" type="ORF">COHA_006100</name>
</gene>
<feature type="compositionally biased region" description="Low complexity" evidence="7">
    <location>
        <begin position="33"/>
        <end position="42"/>
    </location>
</feature>
<comment type="subcellular location">
    <subcellularLocation>
        <location evidence="1">Membrane</location>
        <topology evidence="1">Multi-pass membrane protein</topology>
    </subcellularLocation>
</comment>
<comment type="similarity">
    <text evidence="2 6">Belongs to the multi antimicrobial extrusion (MATE) (TC 2.A.66.1) family.</text>
</comment>
<sequence>MKRHASDRRACGARRGAGTAQRVQAASMPDGPQQQQQQQQQLQQQRGIEAEILSLALPTLATLAADPVASLISTAFVGRLGATQLAAAGVALSVFNTASKLLSVPLLAITTSSVAQALGSAEQQGGKRQTADISATVSAAIQLALVVGCAQALVLGLLGPRGLAAWGAGPGGPLFADATAYLSARAVAAPATVLMLVLQGCFRGLGDTKTPFVGTLLANALNILLEYLLLFVLGWGVGGAALAVGLSQAAACLVLIVLLQRRCQLGLVGGEALRRSLGYLRSTGLLALRTLAIMAVYALATSLAARTDPAHAAAHQIGFQVWLASSLLADSLAVAAQTLLARSLAAGQQAASKVVVGATLRLSLVLGCGLAAGLAVGRDNVAALFSSDPAVLACLAAIMPFVILTQPINALAFLADGILYGVGGFGYAAAAMFLACIPAGGVMLLYSHLAAGSAAVLDAQLKAVWAGLAVLMALRFLTIWLPLVLRRWPFDRLEA</sequence>
<dbReference type="GO" id="GO:0016020">
    <property type="term" value="C:membrane"/>
    <property type="evidence" value="ECO:0007669"/>
    <property type="project" value="UniProtKB-SubCell"/>
</dbReference>
<feature type="transmembrane region" description="Helical" evidence="6">
    <location>
        <begin position="354"/>
        <end position="377"/>
    </location>
</feature>
<evidence type="ECO:0000256" key="6">
    <source>
        <dbReference type="RuleBase" id="RU004914"/>
    </source>
</evidence>
<feature type="transmembrane region" description="Helical" evidence="6">
    <location>
        <begin position="137"/>
        <end position="158"/>
    </location>
</feature>
<feature type="transmembrane region" description="Helical" evidence="6">
    <location>
        <begin position="463"/>
        <end position="485"/>
    </location>
</feature>
<dbReference type="GO" id="GO:0042910">
    <property type="term" value="F:xenobiotic transmembrane transporter activity"/>
    <property type="evidence" value="ECO:0007669"/>
    <property type="project" value="InterPro"/>
</dbReference>
<reference evidence="8" key="1">
    <citation type="submission" date="2020-11" db="EMBL/GenBank/DDBJ databases">
        <title>Chlorella ohadii genome sequencing and assembly.</title>
        <authorList>
            <person name="Murik O."/>
            <person name="Treves H."/>
            <person name="Kedem I."/>
            <person name="Shotland Y."/>
            <person name="Kaplan A."/>
        </authorList>
    </citation>
    <scope>NUCLEOTIDE SEQUENCE</scope>
    <source>
        <strain evidence="8">1</strain>
    </source>
</reference>
<protein>
    <recommendedName>
        <fullName evidence="6">Protein DETOXIFICATION</fullName>
    </recommendedName>
    <alternativeName>
        <fullName evidence="6">Multidrug and toxic compound extrusion protein</fullName>
    </alternativeName>
</protein>
<evidence type="ECO:0000256" key="7">
    <source>
        <dbReference type="SAM" id="MobiDB-lite"/>
    </source>
</evidence>
<dbReference type="GO" id="GO:0015297">
    <property type="term" value="F:antiporter activity"/>
    <property type="evidence" value="ECO:0007669"/>
    <property type="project" value="InterPro"/>
</dbReference>
<accession>A0AAD5H490</accession>
<evidence type="ECO:0000256" key="4">
    <source>
        <dbReference type="ARBA" id="ARBA00022989"/>
    </source>
</evidence>
<evidence type="ECO:0000313" key="8">
    <source>
        <dbReference type="EMBL" id="KAI7840318.1"/>
    </source>
</evidence>
<evidence type="ECO:0000256" key="3">
    <source>
        <dbReference type="ARBA" id="ARBA00022692"/>
    </source>
</evidence>
<feature type="transmembrane region" description="Helical" evidence="6">
    <location>
        <begin position="389"/>
        <end position="415"/>
    </location>
</feature>
<evidence type="ECO:0000256" key="5">
    <source>
        <dbReference type="ARBA" id="ARBA00023136"/>
    </source>
</evidence>
<name>A0AAD5H490_9CHLO</name>
<feature type="region of interest" description="Disordered" evidence="7">
    <location>
        <begin position="1"/>
        <end position="42"/>
    </location>
</feature>
<feature type="transmembrane region" description="Helical" evidence="6">
    <location>
        <begin position="279"/>
        <end position="299"/>
    </location>
</feature>
<evidence type="ECO:0000313" key="9">
    <source>
        <dbReference type="Proteomes" id="UP001205105"/>
    </source>
</evidence>
<dbReference type="InterPro" id="IPR002528">
    <property type="entry name" value="MATE_fam"/>
</dbReference>
<feature type="transmembrane region" description="Helical" evidence="6">
    <location>
        <begin position="178"/>
        <end position="198"/>
    </location>
</feature>
<proteinExistence type="inferred from homology"/>
<evidence type="ECO:0000256" key="1">
    <source>
        <dbReference type="ARBA" id="ARBA00004141"/>
    </source>
</evidence>
<comment type="caution">
    <text evidence="8">The sequence shown here is derived from an EMBL/GenBank/DDBJ whole genome shotgun (WGS) entry which is preliminary data.</text>
</comment>
<dbReference type="Proteomes" id="UP001205105">
    <property type="component" value="Unassembled WGS sequence"/>
</dbReference>
<feature type="transmembrane region" description="Helical" evidence="6">
    <location>
        <begin position="239"/>
        <end position="259"/>
    </location>
</feature>
<dbReference type="AlphaFoldDB" id="A0AAD5H490"/>
<dbReference type="NCBIfam" id="TIGR00797">
    <property type="entry name" value="matE"/>
    <property type="match status" value="1"/>
</dbReference>
<keyword evidence="9" id="KW-1185">Reference proteome</keyword>
<dbReference type="PANTHER" id="PTHR42893">
    <property type="entry name" value="PROTEIN DETOXIFICATION 44, CHLOROPLASTIC-RELATED"/>
    <property type="match status" value="1"/>
</dbReference>
<dbReference type="InterPro" id="IPR044644">
    <property type="entry name" value="DinF-like"/>
</dbReference>
<feature type="transmembrane region" description="Helical" evidence="6">
    <location>
        <begin position="319"/>
        <end position="342"/>
    </location>
</feature>
<dbReference type="PANTHER" id="PTHR42893:SF46">
    <property type="entry name" value="PROTEIN DETOXIFICATION 44, CHLOROPLASTIC"/>
    <property type="match status" value="1"/>
</dbReference>
<dbReference type="EMBL" id="JADXDR010000083">
    <property type="protein sequence ID" value="KAI7840318.1"/>
    <property type="molecule type" value="Genomic_DNA"/>
</dbReference>
<keyword evidence="3 6" id="KW-0812">Transmembrane</keyword>
<feature type="transmembrane region" description="Helical" evidence="6">
    <location>
        <begin position="427"/>
        <end position="451"/>
    </location>
</feature>
<organism evidence="8 9">
    <name type="scientific">Chlorella ohadii</name>
    <dbReference type="NCBI Taxonomy" id="2649997"/>
    <lineage>
        <taxon>Eukaryota</taxon>
        <taxon>Viridiplantae</taxon>
        <taxon>Chlorophyta</taxon>
        <taxon>core chlorophytes</taxon>
        <taxon>Trebouxiophyceae</taxon>
        <taxon>Chlorellales</taxon>
        <taxon>Chlorellaceae</taxon>
        <taxon>Chlorella clade</taxon>
        <taxon>Chlorella</taxon>
    </lineage>
</organism>